<dbReference type="Pfam" id="PF17775">
    <property type="entry name" value="YchJ_M-like"/>
    <property type="match status" value="1"/>
</dbReference>
<evidence type="ECO:0000256" key="1">
    <source>
        <dbReference type="ARBA" id="ARBA00010839"/>
    </source>
</evidence>
<keyword evidence="5" id="KW-1185">Reference proteome</keyword>
<dbReference type="HAMAP" id="MF_00612">
    <property type="entry name" value="UPF0225"/>
    <property type="match status" value="1"/>
</dbReference>
<dbReference type="EMBL" id="PIPL01000001">
    <property type="protein sequence ID" value="RUO26048.1"/>
    <property type="molecule type" value="Genomic_DNA"/>
</dbReference>
<accession>A0A432W7J7</accession>
<reference evidence="4 5" key="1">
    <citation type="journal article" date="2011" name="Front. Microbiol.">
        <title>Genomic signatures of strain selection and enhancement in Bacillus atrophaeus var. globigii, a historical biowarfare simulant.</title>
        <authorList>
            <person name="Gibbons H.S."/>
            <person name="Broomall S.M."/>
            <person name="McNew L.A."/>
            <person name="Daligault H."/>
            <person name="Chapman C."/>
            <person name="Bruce D."/>
            <person name="Karavis M."/>
            <person name="Krepps M."/>
            <person name="McGregor P.A."/>
            <person name="Hong C."/>
            <person name="Park K.H."/>
            <person name="Akmal A."/>
            <person name="Feldman A."/>
            <person name="Lin J.S."/>
            <person name="Chang W.E."/>
            <person name="Higgs B.W."/>
            <person name="Demirev P."/>
            <person name="Lindquist J."/>
            <person name="Liem A."/>
            <person name="Fochler E."/>
            <person name="Read T.D."/>
            <person name="Tapia R."/>
            <person name="Johnson S."/>
            <person name="Bishop-Lilly K.A."/>
            <person name="Detter C."/>
            <person name="Han C."/>
            <person name="Sozhamannan S."/>
            <person name="Rosenzweig C.N."/>
            <person name="Skowronski E.W."/>
        </authorList>
    </citation>
    <scope>NUCLEOTIDE SEQUENCE [LARGE SCALE GENOMIC DNA]</scope>
    <source>
        <strain evidence="4 5">MLST1</strain>
    </source>
</reference>
<organism evidence="4 5">
    <name type="scientific">Aliidiomarina minuta</name>
    <dbReference type="NCBI Taxonomy" id="880057"/>
    <lineage>
        <taxon>Bacteria</taxon>
        <taxon>Pseudomonadati</taxon>
        <taxon>Pseudomonadota</taxon>
        <taxon>Gammaproteobacteria</taxon>
        <taxon>Alteromonadales</taxon>
        <taxon>Idiomarinaceae</taxon>
        <taxon>Aliidiomarina</taxon>
    </lineage>
</organism>
<dbReference type="InterPro" id="IPR004027">
    <property type="entry name" value="SEC_C_motif"/>
</dbReference>
<dbReference type="InterPro" id="IPR023006">
    <property type="entry name" value="YchJ-like"/>
</dbReference>
<dbReference type="OrthoDB" id="21421at2"/>
<dbReference type="AlphaFoldDB" id="A0A432W7J7"/>
<dbReference type="Gene3D" id="3.10.450.50">
    <property type="match status" value="1"/>
</dbReference>
<evidence type="ECO:0000256" key="2">
    <source>
        <dbReference type="HAMAP-Rule" id="MF_00612"/>
    </source>
</evidence>
<dbReference type="InterPro" id="IPR048469">
    <property type="entry name" value="YchJ-like_M"/>
</dbReference>
<comment type="caution">
    <text evidence="4">The sequence shown here is derived from an EMBL/GenBank/DDBJ whole genome shotgun (WGS) entry which is preliminary data.</text>
</comment>
<gene>
    <name evidence="4" type="ORF">CWE09_04795</name>
</gene>
<comment type="similarity">
    <text evidence="1 2">Belongs to the UPF0225 family.</text>
</comment>
<evidence type="ECO:0000313" key="4">
    <source>
        <dbReference type="EMBL" id="RUO26048.1"/>
    </source>
</evidence>
<dbReference type="SUPFAM" id="SSF54427">
    <property type="entry name" value="NTF2-like"/>
    <property type="match status" value="1"/>
</dbReference>
<protein>
    <recommendedName>
        <fullName evidence="2">UPF0225 protein CWE09_04795</fullName>
    </recommendedName>
</protein>
<sequence length="133" mass="14866">MTCQQSTAPCPCGSGKPYSSCCQRYHQDHAIPASPEALMRSRYTAFALKLADYLITSWHPSSCPADLDLDNSPTWLQLQVLSSSQHGDEGKVHFRALHTEGKGIGFLEEHSTFVREGQRWYYLSGETTQGRLT</sequence>
<evidence type="ECO:0000259" key="3">
    <source>
        <dbReference type="Pfam" id="PF17775"/>
    </source>
</evidence>
<feature type="domain" description="YchJ-like middle NTF2-like" evidence="3">
    <location>
        <begin position="34"/>
        <end position="125"/>
    </location>
</feature>
<dbReference type="InterPro" id="IPR032710">
    <property type="entry name" value="NTF2-like_dom_sf"/>
</dbReference>
<dbReference type="RefSeq" id="WP_126802864.1">
    <property type="nucleotide sequence ID" value="NZ_PIPL01000001.1"/>
</dbReference>
<name>A0A432W7J7_9GAMM</name>
<dbReference type="Pfam" id="PF02810">
    <property type="entry name" value="SEC-C"/>
    <property type="match status" value="1"/>
</dbReference>
<proteinExistence type="inferred from homology"/>
<evidence type="ECO:0000313" key="5">
    <source>
        <dbReference type="Proteomes" id="UP000288293"/>
    </source>
</evidence>
<dbReference type="Proteomes" id="UP000288293">
    <property type="component" value="Unassembled WGS sequence"/>
</dbReference>